<accession>A0A3B0V8V7</accession>
<organism evidence="1">
    <name type="scientific">hydrothermal vent metagenome</name>
    <dbReference type="NCBI Taxonomy" id="652676"/>
    <lineage>
        <taxon>unclassified sequences</taxon>
        <taxon>metagenomes</taxon>
        <taxon>ecological metagenomes</taxon>
    </lineage>
</organism>
<name>A0A3B0V8V7_9ZZZZ</name>
<evidence type="ECO:0000313" key="1">
    <source>
        <dbReference type="EMBL" id="VAW28426.1"/>
    </source>
</evidence>
<proteinExistence type="predicted"/>
<dbReference type="AlphaFoldDB" id="A0A3B0V8V7"/>
<reference evidence="1" key="1">
    <citation type="submission" date="2018-06" db="EMBL/GenBank/DDBJ databases">
        <authorList>
            <person name="Zhirakovskaya E."/>
        </authorList>
    </citation>
    <scope>NUCLEOTIDE SEQUENCE</scope>
</reference>
<protein>
    <submittedName>
        <fullName evidence="1">Uncharacterized protein</fullName>
    </submittedName>
</protein>
<gene>
    <name evidence="1" type="ORF">MNBD_BACTEROID06-941</name>
</gene>
<dbReference type="EMBL" id="UOES01000401">
    <property type="protein sequence ID" value="VAW28426.1"/>
    <property type="molecule type" value="Genomic_DNA"/>
</dbReference>
<sequence>MYGSTLLTHYVSLWFALGQQSMLPTNNKLQINTLIKELFEGQSILPTPKSISKFAHYIDGGLKKVHNEQL</sequence>